<dbReference type="GO" id="GO:0017111">
    <property type="term" value="F:ribonucleoside triphosphate phosphatase activity"/>
    <property type="evidence" value="ECO:0007669"/>
    <property type="project" value="InterPro"/>
</dbReference>
<dbReference type="AlphaFoldDB" id="A0A358HQB9"/>
<dbReference type="Proteomes" id="UP000264753">
    <property type="component" value="Unassembled WGS sequence"/>
</dbReference>
<evidence type="ECO:0000313" key="12">
    <source>
        <dbReference type="EMBL" id="HBU97172.1"/>
    </source>
</evidence>
<keyword evidence="6 10" id="KW-0460">Magnesium</keyword>
<dbReference type="InterPro" id="IPR029001">
    <property type="entry name" value="ITPase-like_fam"/>
</dbReference>
<keyword evidence="4 10" id="KW-0547">Nucleotide-binding</keyword>
<comment type="function">
    <text evidence="10">Pyrophosphatase that catalyzes the hydrolysis of nucleoside triphosphates to their monophosphate derivatives, with a high preference for the non-canonical purine nucleotides XTP (xanthosine triphosphate), dITP (deoxyinosine triphosphate) and ITP. Seems to function as a house-cleaning enzyme that removes non-canonical purine nucleotides from the nucleotide pool, thus preventing their incorporation into DNA/RNA and avoiding chromosomal lesions.</text>
</comment>
<dbReference type="CDD" id="cd00515">
    <property type="entry name" value="HAM1"/>
    <property type="match status" value="1"/>
</dbReference>
<evidence type="ECO:0000313" key="13">
    <source>
        <dbReference type="Proteomes" id="UP000264753"/>
    </source>
</evidence>
<feature type="binding site" evidence="10">
    <location>
        <position position="46"/>
    </location>
    <ligand>
        <name>Mg(2+)</name>
        <dbReference type="ChEBI" id="CHEBI:18420"/>
    </ligand>
</feature>
<evidence type="ECO:0000256" key="5">
    <source>
        <dbReference type="ARBA" id="ARBA00022801"/>
    </source>
</evidence>
<dbReference type="GO" id="GO:0046872">
    <property type="term" value="F:metal ion binding"/>
    <property type="evidence" value="ECO:0007669"/>
    <property type="project" value="UniProtKB-KW"/>
</dbReference>
<comment type="catalytic activity">
    <reaction evidence="10">
        <text>ITP + H2O = IMP + diphosphate + H(+)</text>
        <dbReference type="Rhea" id="RHEA:29399"/>
        <dbReference type="ChEBI" id="CHEBI:15377"/>
        <dbReference type="ChEBI" id="CHEBI:15378"/>
        <dbReference type="ChEBI" id="CHEBI:33019"/>
        <dbReference type="ChEBI" id="CHEBI:58053"/>
        <dbReference type="ChEBI" id="CHEBI:61402"/>
        <dbReference type="EC" id="3.6.1.66"/>
    </reaction>
</comment>
<evidence type="ECO:0000256" key="8">
    <source>
        <dbReference type="ARBA" id="ARBA00051875"/>
    </source>
</evidence>
<dbReference type="GO" id="GO:0036220">
    <property type="term" value="F:ITP diphosphatase activity"/>
    <property type="evidence" value="ECO:0007669"/>
    <property type="project" value="UniProtKB-UniRule"/>
</dbReference>
<dbReference type="GO" id="GO:0000166">
    <property type="term" value="F:nucleotide binding"/>
    <property type="evidence" value="ECO:0007669"/>
    <property type="project" value="UniProtKB-KW"/>
</dbReference>
<evidence type="ECO:0000256" key="4">
    <source>
        <dbReference type="ARBA" id="ARBA00022741"/>
    </source>
</evidence>
<dbReference type="EMBL" id="DOOG01000038">
    <property type="protein sequence ID" value="HBU97172.1"/>
    <property type="molecule type" value="Genomic_DNA"/>
</dbReference>
<comment type="caution">
    <text evidence="12">The sequence shown here is derived from an EMBL/GenBank/DDBJ whole genome shotgun (WGS) entry which is preliminary data.</text>
</comment>
<evidence type="ECO:0000256" key="3">
    <source>
        <dbReference type="ARBA" id="ARBA00022723"/>
    </source>
</evidence>
<dbReference type="NCBIfam" id="TIGR00042">
    <property type="entry name" value="RdgB/HAM1 family non-canonical purine NTP pyrophosphatase"/>
    <property type="match status" value="1"/>
</dbReference>
<keyword evidence="3 10" id="KW-0479">Metal-binding</keyword>
<dbReference type="InterPro" id="IPR002637">
    <property type="entry name" value="RdgB/HAM1"/>
</dbReference>
<evidence type="ECO:0000256" key="1">
    <source>
        <dbReference type="ARBA" id="ARBA00008023"/>
    </source>
</evidence>
<evidence type="ECO:0000256" key="10">
    <source>
        <dbReference type="HAMAP-Rule" id="MF_01405"/>
    </source>
</evidence>
<dbReference type="HAMAP" id="MF_01405">
    <property type="entry name" value="Non_canon_purine_NTPase"/>
    <property type="match status" value="1"/>
</dbReference>
<dbReference type="PANTHER" id="PTHR11067:SF9">
    <property type="entry name" value="INOSINE TRIPHOSPHATE PYROPHOSPHATASE"/>
    <property type="match status" value="1"/>
</dbReference>
<feature type="binding site" evidence="10">
    <location>
        <position position="75"/>
    </location>
    <ligand>
        <name>Mg(2+)</name>
        <dbReference type="ChEBI" id="CHEBI:18420"/>
    </ligand>
</feature>
<feature type="binding site" evidence="10">
    <location>
        <begin position="156"/>
        <end position="159"/>
    </location>
    <ligand>
        <name>substrate</name>
    </ligand>
</feature>
<evidence type="ECO:0000256" key="7">
    <source>
        <dbReference type="ARBA" id="ARBA00023080"/>
    </source>
</evidence>
<gene>
    <name evidence="12" type="primary">rdgB</name>
    <name evidence="12" type="ORF">DEF21_04600</name>
</gene>
<protein>
    <recommendedName>
        <fullName evidence="10">dITP/XTP pyrophosphatase</fullName>
        <ecNumber evidence="10">3.6.1.66</ecNumber>
    </recommendedName>
    <alternativeName>
        <fullName evidence="10">Non-canonical purine NTP pyrophosphatase</fullName>
    </alternativeName>
    <alternativeName>
        <fullName evidence="10">Non-standard purine NTP pyrophosphatase</fullName>
    </alternativeName>
    <alternativeName>
        <fullName evidence="10">Nucleoside-triphosphate diphosphatase</fullName>
    </alternativeName>
    <alternativeName>
        <fullName evidence="10">Nucleoside-triphosphate pyrophosphatase</fullName>
        <shortName evidence="10">NTPase</shortName>
    </alternativeName>
</protein>
<comment type="cofactor">
    <cofactor evidence="10">
        <name>Mg(2+)</name>
        <dbReference type="ChEBI" id="CHEBI:18420"/>
    </cofactor>
    <text evidence="10">Binds 1 Mg(2+) ion per subunit.</text>
</comment>
<evidence type="ECO:0000256" key="9">
    <source>
        <dbReference type="ARBA" id="ARBA00052017"/>
    </source>
</evidence>
<evidence type="ECO:0000256" key="6">
    <source>
        <dbReference type="ARBA" id="ARBA00022842"/>
    </source>
</evidence>
<keyword evidence="7 10" id="KW-0546">Nucleotide metabolism</keyword>
<name>A0A358HQB9_9PROT</name>
<dbReference type="FunFam" id="3.90.950.10:FF:000001">
    <property type="entry name" value="dITP/XTP pyrophosphatase"/>
    <property type="match status" value="1"/>
</dbReference>
<dbReference type="GO" id="GO:0035870">
    <property type="term" value="F:dITP diphosphatase activity"/>
    <property type="evidence" value="ECO:0007669"/>
    <property type="project" value="UniProtKB-UniRule"/>
</dbReference>
<keyword evidence="5 10" id="KW-0378">Hydrolase</keyword>
<proteinExistence type="inferred from homology"/>
<comment type="catalytic activity">
    <reaction evidence="9 10">
        <text>XTP + H2O = XMP + diphosphate + H(+)</text>
        <dbReference type="Rhea" id="RHEA:28610"/>
        <dbReference type="ChEBI" id="CHEBI:15377"/>
        <dbReference type="ChEBI" id="CHEBI:15378"/>
        <dbReference type="ChEBI" id="CHEBI:33019"/>
        <dbReference type="ChEBI" id="CHEBI:57464"/>
        <dbReference type="ChEBI" id="CHEBI:61314"/>
        <dbReference type="EC" id="3.6.1.66"/>
    </reaction>
</comment>
<dbReference type="SUPFAM" id="SSF52972">
    <property type="entry name" value="ITPase-like"/>
    <property type="match status" value="1"/>
</dbReference>
<evidence type="ECO:0000256" key="11">
    <source>
        <dbReference type="RuleBase" id="RU003781"/>
    </source>
</evidence>
<dbReference type="GO" id="GO:0036222">
    <property type="term" value="F:XTP diphosphatase activity"/>
    <property type="evidence" value="ECO:0007669"/>
    <property type="project" value="UniProtKB-UniRule"/>
</dbReference>
<dbReference type="Gene3D" id="3.90.950.10">
    <property type="match status" value="1"/>
</dbReference>
<feature type="binding site" evidence="10">
    <location>
        <begin position="14"/>
        <end position="19"/>
    </location>
    <ligand>
        <name>substrate</name>
    </ligand>
</feature>
<feature type="binding site" evidence="10">
    <location>
        <begin position="184"/>
        <end position="185"/>
    </location>
    <ligand>
        <name>substrate</name>
    </ligand>
</feature>
<feature type="active site" description="Proton acceptor" evidence="10">
    <location>
        <position position="75"/>
    </location>
</feature>
<dbReference type="InterPro" id="IPR020922">
    <property type="entry name" value="dITP/XTP_pyrophosphatase"/>
</dbReference>
<reference evidence="12 13" key="1">
    <citation type="journal article" date="2018" name="Nat. Biotechnol.">
        <title>A standardized bacterial taxonomy based on genome phylogeny substantially revises the tree of life.</title>
        <authorList>
            <person name="Parks D.H."/>
            <person name="Chuvochina M."/>
            <person name="Waite D.W."/>
            <person name="Rinke C."/>
            <person name="Skarshewski A."/>
            <person name="Chaumeil P.A."/>
            <person name="Hugenholtz P."/>
        </authorList>
    </citation>
    <scope>NUCLEOTIDE SEQUENCE [LARGE SCALE GENOMIC DNA]</scope>
    <source>
        <strain evidence="12">UBA8707</strain>
    </source>
</reference>
<sequence>MARRFTEKKLVIASHNKGKIKEIGDLLAPFGIEVFSAGDLDLPEPEETEKTFIGNAQLKSTAAATAANLPALADDSGLAVSALDGAPGIYSARWAGPDKDFDMAMEKVQNGIGSHPDRRATFVCALSLAWPDGHVENFEGRLEGDIVWPKRGRHGFGYDPIFQPKGYDQTFGEIEPAIKHEMSHRADAFAQLVAACFK</sequence>
<feature type="binding site" evidence="10">
    <location>
        <position position="179"/>
    </location>
    <ligand>
        <name>substrate</name>
    </ligand>
</feature>
<dbReference type="GO" id="GO:0009117">
    <property type="term" value="P:nucleotide metabolic process"/>
    <property type="evidence" value="ECO:0007669"/>
    <property type="project" value="UniProtKB-KW"/>
</dbReference>
<comment type="subunit">
    <text evidence="2 10">Homodimer.</text>
</comment>
<comment type="similarity">
    <text evidence="1 10 11">Belongs to the HAM1 NTPase family.</text>
</comment>
<dbReference type="RefSeq" id="WP_276651721.1">
    <property type="nucleotide sequence ID" value="NZ_DOOG01000038.1"/>
</dbReference>
<organism evidence="12 13">
    <name type="scientific">Thalassospira lucentensis</name>
    <dbReference type="NCBI Taxonomy" id="168935"/>
    <lineage>
        <taxon>Bacteria</taxon>
        <taxon>Pseudomonadati</taxon>
        <taxon>Pseudomonadota</taxon>
        <taxon>Alphaproteobacteria</taxon>
        <taxon>Rhodospirillales</taxon>
        <taxon>Thalassospiraceae</taxon>
        <taxon>Thalassospira</taxon>
    </lineage>
</organism>
<accession>A0A358HQB9</accession>
<dbReference type="GO" id="GO:0005829">
    <property type="term" value="C:cytosol"/>
    <property type="evidence" value="ECO:0007669"/>
    <property type="project" value="TreeGrafter"/>
</dbReference>
<dbReference type="GO" id="GO:0009146">
    <property type="term" value="P:purine nucleoside triphosphate catabolic process"/>
    <property type="evidence" value="ECO:0007669"/>
    <property type="project" value="UniProtKB-UniRule"/>
</dbReference>
<feature type="binding site" evidence="10">
    <location>
        <position position="76"/>
    </location>
    <ligand>
        <name>substrate</name>
    </ligand>
</feature>
<dbReference type="PANTHER" id="PTHR11067">
    <property type="entry name" value="INOSINE TRIPHOSPHATE PYROPHOSPHATASE/HAM1 PROTEIN"/>
    <property type="match status" value="1"/>
</dbReference>
<comment type="catalytic activity">
    <reaction evidence="8 10">
        <text>dITP + H2O = dIMP + diphosphate + H(+)</text>
        <dbReference type="Rhea" id="RHEA:28342"/>
        <dbReference type="ChEBI" id="CHEBI:15377"/>
        <dbReference type="ChEBI" id="CHEBI:15378"/>
        <dbReference type="ChEBI" id="CHEBI:33019"/>
        <dbReference type="ChEBI" id="CHEBI:61194"/>
        <dbReference type="ChEBI" id="CHEBI:61382"/>
        <dbReference type="EC" id="3.6.1.66"/>
    </reaction>
</comment>
<dbReference type="Pfam" id="PF01725">
    <property type="entry name" value="Ham1p_like"/>
    <property type="match status" value="1"/>
</dbReference>
<evidence type="ECO:0000256" key="2">
    <source>
        <dbReference type="ARBA" id="ARBA00011738"/>
    </source>
</evidence>
<dbReference type="EC" id="3.6.1.66" evidence="10"/>